<reference evidence="1 2" key="1">
    <citation type="submission" date="2019-03" db="EMBL/GenBank/DDBJ databases">
        <title>Genomic Encyclopedia of Type Strains, Phase IV (KMG-IV): sequencing the most valuable type-strain genomes for metagenomic binning, comparative biology and taxonomic classification.</title>
        <authorList>
            <person name="Goeker M."/>
        </authorList>
    </citation>
    <scope>NUCLEOTIDE SEQUENCE [LARGE SCALE GENOMIC DNA]</scope>
    <source>
        <strain evidence="1 2">DSM 45361</strain>
    </source>
</reference>
<comment type="caution">
    <text evidence="1">The sequence shown here is derived from an EMBL/GenBank/DDBJ whole genome shotgun (WGS) entry which is preliminary data.</text>
</comment>
<organism evidence="1 2">
    <name type="scientific">Labedaea rhizosphaerae</name>
    <dbReference type="NCBI Taxonomy" id="598644"/>
    <lineage>
        <taxon>Bacteria</taxon>
        <taxon>Bacillati</taxon>
        <taxon>Actinomycetota</taxon>
        <taxon>Actinomycetes</taxon>
        <taxon>Pseudonocardiales</taxon>
        <taxon>Pseudonocardiaceae</taxon>
        <taxon>Labedaea</taxon>
    </lineage>
</organism>
<dbReference type="EMBL" id="SNXZ01000002">
    <property type="protein sequence ID" value="TDQ01088.1"/>
    <property type="molecule type" value="Genomic_DNA"/>
</dbReference>
<evidence type="ECO:0000313" key="2">
    <source>
        <dbReference type="Proteomes" id="UP000295444"/>
    </source>
</evidence>
<sequence>MSWVPRVIGAATAIYGGAVLAKPTLLTEPCKLTDAVGRTPKSAKALARSIGARDLASGLALAVAPSARATQVALAVRVLSDVGDAVVLGGHAPDADTRKKVVGVAAGWALLTALSALTVLHD</sequence>
<protein>
    <submittedName>
        <fullName evidence="1">Uncharacterized protein DUF4267</fullName>
    </submittedName>
</protein>
<keyword evidence="2" id="KW-1185">Reference proteome</keyword>
<proteinExistence type="predicted"/>
<evidence type="ECO:0000313" key="1">
    <source>
        <dbReference type="EMBL" id="TDQ01088.1"/>
    </source>
</evidence>
<name>A0A4R6SJB1_LABRH</name>
<accession>A0A4R6SJB1</accession>
<dbReference type="AlphaFoldDB" id="A0A4R6SJB1"/>
<dbReference type="Proteomes" id="UP000295444">
    <property type="component" value="Unassembled WGS sequence"/>
</dbReference>
<gene>
    <name evidence="1" type="ORF">EV186_102955</name>
</gene>